<proteinExistence type="predicted"/>
<sequence>MITKQKETFRQIHTVQKPGVLEGMRLSIALGWLSTAIEETGAEMEVVAGATATAPSSTSSSSSNSTSSSKEQEMQGQGKNKVCGKCAYDGRKVAFIAQPSSHARGHVHEQYVKNHPKNSRVDLIWKSARRKIHIIIFLISPHFYENYGVLGFLFRCRFPVSPCGSAHVRVRHWGNSAEIRISIVPVDSQEGAVDSKQQTELRFSGSVCSCRQQKGTFRQIHTVQKPGVLEGMRLSTALGWLSTDFYFVVVFRCRPVRVRTSEYDTGVTFIFRYNFLVSPCRSAHLGVRHWETGSADTSGRNSPDRTQNLANSITGESNVAVECGIRL</sequence>
<evidence type="ECO:0000256" key="1">
    <source>
        <dbReference type="SAM" id="MobiDB-lite"/>
    </source>
</evidence>
<organism evidence="2 3">
    <name type="scientific">Colocasia esculenta</name>
    <name type="common">Wild taro</name>
    <name type="synonym">Arum esculentum</name>
    <dbReference type="NCBI Taxonomy" id="4460"/>
    <lineage>
        <taxon>Eukaryota</taxon>
        <taxon>Viridiplantae</taxon>
        <taxon>Streptophyta</taxon>
        <taxon>Embryophyta</taxon>
        <taxon>Tracheophyta</taxon>
        <taxon>Spermatophyta</taxon>
        <taxon>Magnoliopsida</taxon>
        <taxon>Liliopsida</taxon>
        <taxon>Araceae</taxon>
        <taxon>Aroideae</taxon>
        <taxon>Colocasieae</taxon>
        <taxon>Colocasia</taxon>
    </lineage>
</organism>
<protein>
    <submittedName>
        <fullName evidence="2">Uncharacterized protein</fullName>
    </submittedName>
</protein>
<feature type="region of interest" description="Disordered" evidence="1">
    <location>
        <begin position="51"/>
        <end position="77"/>
    </location>
</feature>
<gene>
    <name evidence="2" type="ORF">Taro_006274</name>
</gene>
<dbReference type="Proteomes" id="UP000652761">
    <property type="component" value="Unassembled WGS sequence"/>
</dbReference>
<name>A0A843TWV4_COLES</name>
<dbReference type="EMBL" id="NMUH01000183">
    <property type="protein sequence ID" value="MQL73903.1"/>
    <property type="molecule type" value="Genomic_DNA"/>
</dbReference>
<dbReference type="AlphaFoldDB" id="A0A843TWV4"/>
<evidence type="ECO:0000313" key="2">
    <source>
        <dbReference type="EMBL" id="MQL73903.1"/>
    </source>
</evidence>
<comment type="caution">
    <text evidence="2">The sequence shown here is derived from an EMBL/GenBank/DDBJ whole genome shotgun (WGS) entry which is preliminary data.</text>
</comment>
<accession>A0A843TWV4</accession>
<reference evidence="2" key="1">
    <citation type="submission" date="2017-07" db="EMBL/GenBank/DDBJ databases">
        <title>Taro Niue Genome Assembly and Annotation.</title>
        <authorList>
            <person name="Atibalentja N."/>
            <person name="Keating K."/>
            <person name="Fields C.J."/>
        </authorList>
    </citation>
    <scope>NUCLEOTIDE SEQUENCE</scope>
    <source>
        <strain evidence="2">Niue_2</strain>
        <tissue evidence="2">Leaf</tissue>
    </source>
</reference>
<evidence type="ECO:0000313" key="3">
    <source>
        <dbReference type="Proteomes" id="UP000652761"/>
    </source>
</evidence>
<feature type="compositionally biased region" description="Low complexity" evidence="1">
    <location>
        <begin position="51"/>
        <end position="69"/>
    </location>
</feature>
<keyword evidence="3" id="KW-1185">Reference proteome</keyword>